<evidence type="ECO:0000313" key="3">
    <source>
        <dbReference type="WBParaSite" id="Gr19_v10_g2323.t1"/>
    </source>
</evidence>
<dbReference type="AlphaFoldDB" id="A0A914HN75"/>
<dbReference type="InterPro" id="IPR015034">
    <property type="entry name" value="Bles03"/>
</dbReference>
<dbReference type="Proteomes" id="UP000887572">
    <property type="component" value="Unplaced"/>
</dbReference>
<evidence type="ECO:0000313" key="2">
    <source>
        <dbReference type="Proteomes" id="UP000887572"/>
    </source>
</evidence>
<dbReference type="SUPFAM" id="SSF55418">
    <property type="entry name" value="eIF4e-like"/>
    <property type="match status" value="1"/>
</dbReference>
<keyword evidence="2" id="KW-1185">Reference proteome</keyword>
<dbReference type="PANTHER" id="PTHR31977">
    <property type="entry name" value="UPF0696 PROTEIN C11ORF68"/>
    <property type="match status" value="1"/>
</dbReference>
<dbReference type="InterPro" id="IPR023398">
    <property type="entry name" value="TIF_eIF4e-like"/>
</dbReference>
<dbReference type="PANTHER" id="PTHR31977:SF1">
    <property type="entry name" value="UPF0696 PROTEIN C11ORF68"/>
    <property type="match status" value="1"/>
</dbReference>
<accession>A0A914HN75</accession>
<name>A0A914HN75_GLORO</name>
<organism evidence="2 3">
    <name type="scientific">Globodera rostochiensis</name>
    <name type="common">Golden nematode worm</name>
    <name type="synonym">Heterodera rostochiensis</name>
    <dbReference type="NCBI Taxonomy" id="31243"/>
    <lineage>
        <taxon>Eukaryota</taxon>
        <taxon>Metazoa</taxon>
        <taxon>Ecdysozoa</taxon>
        <taxon>Nematoda</taxon>
        <taxon>Chromadorea</taxon>
        <taxon>Rhabditida</taxon>
        <taxon>Tylenchina</taxon>
        <taxon>Tylenchomorpha</taxon>
        <taxon>Tylenchoidea</taxon>
        <taxon>Heteroderidae</taxon>
        <taxon>Heteroderinae</taxon>
        <taxon>Globodera</taxon>
    </lineage>
</organism>
<dbReference type="Gene3D" id="3.30.760.10">
    <property type="entry name" value="RNA Cap, Translation Initiation Factor Eif4e"/>
    <property type="match status" value="1"/>
</dbReference>
<proteinExistence type="inferred from homology"/>
<protein>
    <submittedName>
        <fullName evidence="3">Uncharacterized protein</fullName>
    </submittedName>
</protein>
<dbReference type="WBParaSite" id="Gr19_v10_g2323.t1">
    <property type="protein sequence ID" value="Gr19_v10_g2323.t1"/>
    <property type="gene ID" value="Gr19_v10_g2323"/>
</dbReference>
<evidence type="ECO:0000256" key="1">
    <source>
        <dbReference type="ARBA" id="ARBA00010568"/>
    </source>
</evidence>
<comment type="similarity">
    <text evidence="1">Belongs to the UPF0696 family.</text>
</comment>
<sequence length="149" mass="17369">MLAYTNTDKKPSEVNEEPFLFEQNAVQMAKFELEEHGAGKWMMFFDKQRELDNKWDEAKRLYNAGRLEGINSMKVSTAYDNPRAGGKKNGVIIFYCGPHWDKAKMMRIGHELLAQMPYNFHFAYKADWQTLEGTRATGNRKNHLYVINP</sequence>
<reference evidence="3" key="1">
    <citation type="submission" date="2022-11" db="UniProtKB">
        <authorList>
            <consortium name="WormBaseParasite"/>
        </authorList>
    </citation>
    <scope>IDENTIFICATION</scope>
</reference>